<evidence type="ECO:0000313" key="3">
    <source>
        <dbReference type="Proteomes" id="UP000299102"/>
    </source>
</evidence>
<dbReference type="EMBL" id="BGZK01000645">
    <property type="protein sequence ID" value="GBP54371.1"/>
    <property type="molecule type" value="Genomic_DNA"/>
</dbReference>
<dbReference type="InterPro" id="IPR033132">
    <property type="entry name" value="GH_1_N_CS"/>
</dbReference>
<feature type="region of interest" description="Disordered" evidence="1">
    <location>
        <begin position="225"/>
        <end position="245"/>
    </location>
</feature>
<gene>
    <name evidence="2" type="ORF">EVAR_50784_1</name>
</gene>
<dbReference type="GO" id="GO:0004553">
    <property type="term" value="F:hydrolase activity, hydrolyzing O-glycosyl compounds"/>
    <property type="evidence" value="ECO:0007669"/>
    <property type="project" value="InterPro"/>
</dbReference>
<evidence type="ECO:0000256" key="1">
    <source>
        <dbReference type="SAM" id="MobiDB-lite"/>
    </source>
</evidence>
<dbReference type="OrthoDB" id="6750768at2759"/>
<dbReference type="Gene3D" id="3.20.20.80">
    <property type="entry name" value="Glycosidases"/>
    <property type="match status" value="1"/>
</dbReference>
<dbReference type="Proteomes" id="UP000299102">
    <property type="component" value="Unassembled WGS sequence"/>
</dbReference>
<proteinExistence type="predicted"/>
<dbReference type="GO" id="GO:0005975">
    <property type="term" value="P:carbohydrate metabolic process"/>
    <property type="evidence" value="ECO:0007669"/>
    <property type="project" value="InterPro"/>
</dbReference>
<dbReference type="PROSITE" id="PS00653">
    <property type="entry name" value="GLYCOSYL_HYDROL_F1_2"/>
    <property type="match status" value="1"/>
</dbReference>
<accession>A0A4C1WSX8</accession>
<protein>
    <submittedName>
        <fullName evidence="2">Uncharacterized protein</fullName>
    </submittedName>
</protein>
<reference evidence="2 3" key="1">
    <citation type="journal article" date="2019" name="Commun. Biol.">
        <title>The bagworm genome reveals a unique fibroin gene that provides high tensile strength.</title>
        <authorList>
            <person name="Kono N."/>
            <person name="Nakamura H."/>
            <person name="Ohtoshi R."/>
            <person name="Tomita M."/>
            <person name="Numata K."/>
            <person name="Arakawa K."/>
        </authorList>
    </citation>
    <scope>NUCLEOTIDE SEQUENCE [LARGE SCALE GENOMIC DNA]</scope>
</reference>
<comment type="caution">
    <text evidence="2">The sequence shown here is derived from an EMBL/GenBank/DDBJ whole genome shotgun (WGS) entry which is preliminary data.</text>
</comment>
<dbReference type="InterPro" id="IPR017853">
    <property type="entry name" value="GH"/>
</dbReference>
<keyword evidence="3" id="KW-1185">Reference proteome</keyword>
<dbReference type="AlphaFoldDB" id="A0A4C1WSX8"/>
<evidence type="ECO:0000313" key="2">
    <source>
        <dbReference type="EMBL" id="GBP54371.1"/>
    </source>
</evidence>
<sequence>MTSDERYDCIGNVVMAAIKGTLRINCSTASLALLTAFKIPAAPPVKAPAALNPAKYGIKKEELLQLLTWVTWLQHENGLALRVKYHTLAEYRREVTARVFSQPCSRLNAGSNQFYSLSRPTNEESLSESPRKFPEGFMFGVSSSAYQMEGGWDADGQKIELTGSGGARRRRRRRPLTASRLKGPRKQKSFAYKLLKRGLAKSFAYKLLKRGLANLMSPTSTSGVAPPLLTGHPPNSPTISIYSQA</sequence>
<dbReference type="Pfam" id="PF00232">
    <property type="entry name" value="Glyco_hydro_1"/>
    <property type="match status" value="1"/>
</dbReference>
<feature type="region of interest" description="Disordered" evidence="1">
    <location>
        <begin position="159"/>
        <end position="185"/>
    </location>
</feature>
<organism evidence="2 3">
    <name type="scientific">Eumeta variegata</name>
    <name type="common">Bagworm moth</name>
    <name type="synonym">Eumeta japonica</name>
    <dbReference type="NCBI Taxonomy" id="151549"/>
    <lineage>
        <taxon>Eukaryota</taxon>
        <taxon>Metazoa</taxon>
        <taxon>Ecdysozoa</taxon>
        <taxon>Arthropoda</taxon>
        <taxon>Hexapoda</taxon>
        <taxon>Insecta</taxon>
        <taxon>Pterygota</taxon>
        <taxon>Neoptera</taxon>
        <taxon>Endopterygota</taxon>
        <taxon>Lepidoptera</taxon>
        <taxon>Glossata</taxon>
        <taxon>Ditrysia</taxon>
        <taxon>Tineoidea</taxon>
        <taxon>Psychidae</taxon>
        <taxon>Oiketicinae</taxon>
        <taxon>Eumeta</taxon>
    </lineage>
</organism>
<name>A0A4C1WSX8_EUMVA</name>
<dbReference type="SUPFAM" id="SSF51445">
    <property type="entry name" value="(Trans)glycosidases"/>
    <property type="match status" value="1"/>
</dbReference>
<dbReference type="InterPro" id="IPR001360">
    <property type="entry name" value="Glyco_hydro_1"/>
</dbReference>